<sequence length="232" mass="26859">MVSIVIPTYNEKENIVLLVRQIYEVLSSQKISYELIIVDDNSPDGTAVAIGKKFKQKNSIRLFVRKKKRGLATAILYGIGKARGNLIIGMDADLNHPPRLLPNLIGETERFDLIVASRFIKGGGMEEKPRYVFTYIFNLFLRHFLGFPTMDNMSGFYAMKKEKLLLLPVNKIYRGYGEYHLRLVYLAKKYGLKLKEIPVFYKKRNYGVSKTNLFKVFFNYLWVAINLRSGRI</sequence>
<evidence type="ECO:0000259" key="4">
    <source>
        <dbReference type="Pfam" id="PF00535"/>
    </source>
</evidence>
<dbReference type="EMBL" id="MFZG01000037">
    <property type="protein sequence ID" value="OGK15443.1"/>
    <property type="molecule type" value="Genomic_DNA"/>
</dbReference>
<evidence type="ECO:0000256" key="1">
    <source>
        <dbReference type="ARBA" id="ARBA00006739"/>
    </source>
</evidence>
<proteinExistence type="inferred from homology"/>
<evidence type="ECO:0000256" key="3">
    <source>
        <dbReference type="ARBA" id="ARBA00022679"/>
    </source>
</evidence>
<dbReference type="InterPro" id="IPR001173">
    <property type="entry name" value="Glyco_trans_2-like"/>
</dbReference>
<dbReference type="GO" id="GO:0006506">
    <property type="term" value="P:GPI anchor biosynthetic process"/>
    <property type="evidence" value="ECO:0007669"/>
    <property type="project" value="TreeGrafter"/>
</dbReference>
<accession>A0A1F7G946</accession>
<keyword evidence="2" id="KW-0328">Glycosyltransferase</keyword>
<feature type="domain" description="Glycosyltransferase 2-like" evidence="4">
    <location>
        <begin position="3"/>
        <end position="163"/>
    </location>
</feature>
<dbReference type="SUPFAM" id="SSF53448">
    <property type="entry name" value="Nucleotide-diphospho-sugar transferases"/>
    <property type="match status" value="1"/>
</dbReference>
<dbReference type="Gene3D" id="3.90.550.10">
    <property type="entry name" value="Spore Coat Polysaccharide Biosynthesis Protein SpsA, Chain A"/>
    <property type="match status" value="1"/>
</dbReference>
<protein>
    <recommendedName>
        <fullName evidence="4">Glycosyltransferase 2-like domain-containing protein</fullName>
    </recommendedName>
</protein>
<dbReference type="InterPro" id="IPR039528">
    <property type="entry name" value="DPM1-like"/>
</dbReference>
<gene>
    <name evidence="5" type="ORF">A2774_05065</name>
</gene>
<dbReference type="Proteomes" id="UP000177208">
    <property type="component" value="Unassembled WGS sequence"/>
</dbReference>
<evidence type="ECO:0000313" key="6">
    <source>
        <dbReference type="Proteomes" id="UP000177208"/>
    </source>
</evidence>
<dbReference type="PANTHER" id="PTHR43398">
    <property type="entry name" value="DOLICHOL-PHOSPHATE MANNOSYLTRANSFERASE SUBUNIT 1"/>
    <property type="match status" value="1"/>
</dbReference>
<dbReference type="InterPro" id="IPR029044">
    <property type="entry name" value="Nucleotide-diphossugar_trans"/>
</dbReference>
<reference evidence="5 6" key="1">
    <citation type="journal article" date="2016" name="Nat. Commun.">
        <title>Thousands of microbial genomes shed light on interconnected biogeochemical processes in an aquifer system.</title>
        <authorList>
            <person name="Anantharaman K."/>
            <person name="Brown C.T."/>
            <person name="Hug L.A."/>
            <person name="Sharon I."/>
            <person name="Castelle C.J."/>
            <person name="Probst A.J."/>
            <person name="Thomas B.C."/>
            <person name="Singh A."/>
            <person name="Wilkins M.J."/>
            <person name="Karaoz U."/>
            <person name="Brodie E.L."/>
            <person name="Williams K.H."/>
            <person name="Hubbard S.S."/>
            <person name="Banfield J.F."/>
        </authorList>
    </citation>
    <scope>NUCLEOTIDE SEQUENCE [LARGE SCALE GENOMIC DNA]</scope>
</reference>
<comment type="caution">
    <text evidence="5">The sequence shown here is derived from an EMBL/GenBank/DDBJ whole genome shotgun (WGS) entry which is preliminary data.</text>
</comment>
<dbReference type="GO" id="GO:0016020">
    <property type="term" value="C:membrane"/>
    <property type="evidence" value="ECO:0007669"/>
    <property type="project" value="GOC"/>
</dbReference>
<keyword evidence="3" id="KW-0808">Transferase</keyword>
<organism evidence="5 6">
    <name type="scientific">Candidatus Roizmanbacteria bacterium RIFCSPHIGHO2_01_FULL_39_12c</name>
    <dbReference type="NCBI Taxonomy" id="1802031"/>
    <lineage>
        <taxon>Bacteria</taxon>
        <taxon>Candidatus Roizmaniibacteriota</taxon>
    </lineage>
</organism>
<dbReference type="Pfam" id="PF00535">
    <property type="entry name" value="Glycos_transf_2"/>
    <property type="match status" value="1"/>
</dbReference>
<dbReference type="GO" id="GO:0035269">
    <property type="term" value="P:protein O-linked glycosylation via mannose"/>
    <property type="evidence" value="ECO:0007669"/>
    <property type="project" value="TreeGrafter"/>
</dbReference>
<evidence type="ECO:0000256" key="2">
    <source>
        <dbReference type="ARBA" id="ARBA00022676"/>
    </source>
</evidence>
<dbReference type="PANTHER" id="PTHR43398:SF1">
    <property type="entry name" value="DOLICHOL-PHOSPHATE MANNOSYLTRANSFERASE SUBUNIT 1"/>
    <property type="match status" value="1"/>
</dbReference>
<dbReference type="GO" id="GO:0006488">
    <property type="term" value="P:dolichol-linked oligosaccharide biosynthetic process"/>
    <property type="evidence" value="ECO:0007669"/>
    <property type="project" value="TreeGrafter"/>
</dbReference>
<dbReference type="GO" id="GO:0004582">
    <property type="term" value="F:dolichyl-phosphate beta-D-mannosyltransferase activity"/>
    <property type="evidence" value="ECO:0007669"/>
    <property type="project" value="InterPro"/>
</dbReference>
<evidence type="ECO:0000313" key="5">
    <source>
        <dbReference type="EMBL" id="OGK15443.1"/>
    </source>
</evidence>
<name>A0A1F7G946_9BACT</name>
<comment type="similarity">
    <text evidence="1">Belongs to the glycosyltransferase 2 family.</text>
</comment>
<dbReference type="AlphaFoldDB" id="A0A1F7G946"/>